<name>A0ABV2AQ50_9EUKA</name>
<evidence type="ECO:0000313" key="2">
    <source>
        <dbReference type="Proteomes" id="UP001439008"/>
    </source>
</evidence>
<organism evidence="1 2">
    <name type="scientific">Bonamia ostreae</name>
    <dbReference type="NCBI Taxonomy" id="126728"/>
    <lineage>
        <taxon>Eukaryota</taxon>
        <taxon>Sar</taxon>
        <taxon>Rhizaria</taxon>
        <taxon>Endomyxa</taxon>
        <taxon>Ascetosporea</taxon>
        <taxon>Haplosporida</taxon>
        <taxon>Bonamia</taxon>
    </lineage>
</organism>
<accession>A0ABV2AQ50</accession>
<feature type="non-terminal residue" evidence="1">
    <location>
        <position position="106"/>
    </location>
</feature>
<gene>
    <name evidence="1" type="ORF">MHBO_003341</name>
</gene>
<dbReference type="Proteomes" id="UP001439008">
    <property type="component" value="Unassembled WGS sequence"/>
</dbReference>
<evidence type="ECO:0000313" key="1">
    <source>
        <dbReference type="EMBL" id="MES1921807.1"/>
    </source>
</evidence>
<keyword evidence="2" id="KW-1185">Reference proteome</keyword>
<dbReference type="EMBL" id="JBDODL010001797">
    <property type="protein sequence ID" value="MES1921807.1"/>
    <property type="molecule type" value="Genomic_DNA"/>
</dbReference>
<sequence length="106" mass="12500">MMSMEINEFMEKDCDKVSVRKPFSLNKSKTHIEYSERDKVTAEKIVEVCKSLPFIFQLGDETYCHELKCYTRKTNMNLCNVSFQKRLKDIVGSDQIRTMKQMLVMS</sequence>
<reference evidence="1 2" key="1">
    <citation type="journal article" date="2024" name="BMC Biol.">
        <title>Comparative genomics of Ascetosporea gives new insight into the evolutionary basis for animal parasitism in Rhizaria.</title>
        <authorList>
            <person name="Hiltunen Thoren M."/>
            <person name="Onut-Brannstrom I."/>
            <person name="Alfjorden A."/>
            <person name="Peckova H."/>
            <person name="Swords F."/>
            <person name="Hooper C."/>
            <person name="Holzer A.S."/>
            <person name="Bass D."/>
            <person name="Burki F."/>
        </authorList>
    </citation>
    <scope>NUCLEOTIDE SEQUENCE [LARGE SCALE GENOMIC DNA]</scope>
    <source>
        <strain evidence="1">20-A016</strain>
    </source>
</reference>
<comment type="caution">
    <text evidence="1">The sequence shown here is derived from an EMBL/GenBank/DDBJ whole genome shotgun (WGS) entry which is preliminary data.</text>
</comment>
<proteinExistence type="predicted"/>
<protein>
    <submittedName>
        <fullName evidence="1">Uncharacterized protein</fullName>
    </submittedName>
</protein>